<evidence type="ECO:0000256" key="3">
    <source>
        <dbReference type="ARBA" id="ARBA00004763"/>
    </source>
</evidence>
<dbReference type="PROSITE" id="PS50972">
    <property type="entry name" value="PTERIN_BINDING"/>
    <property type="match status" value="1"/>
</dbReference>
<dbReference type="Pfam" id="PF00809">
    <property type="entry name" value="Pterin_bind"/>
    <property type="match status" value="1"/>
</dbReference>
<sequence length="277" mass="30801">MKTQTSMGMLDLSYPHIMGILNTTPDSFSDGGKYYCSTEKALKHAESMIRAGASVIDVGGESTRPGAVDVSLEEELRRVVPVVKAIKEKYKVCVSVDTSKPEVMKQSIDVGADLINDVRALQEPGAIDIVAEANIPVCLMHMKGNPQNMQTNISYNDIYDEVCAFLQQRINICLQKGIKQENIMIDPGFGFGKTLEHNYHLLANFEKFHELGYPLLAGLSRKSMFYKYLNKLPEECTISSVVGASVAMMKGAHIVRVHDVEQTVEAMKIVQMMKYNQ</sequence>
<dbReference type="PANTHER" id="PTHR20941">
    <property type="entry name" value="FOLATE SYNTHESIS PROTEINS"/>
    <property type="match status" value="1"/>
</dbReference>
<evidence type="ECO:0000256" key="8">
    <source>
        <dbReference type="ARBA" id="ARBA00022679"/>
    </source>
</evidence>
<accession>A0A1M7YRP4</accession>
<dbReference type="FunFam" id="3.20.20.20:FF:000004">
    <property type="entry name" value="Dihydropteroate synthase"/>
    <property type="match status" value="1"/>
</dbReference>
<evidence type="ECO:0000256" key="11">
    <source>
        <dbReference type="ARBA" id="ARBA00022909"/>
    </source>
</evidence>
<evidence type="ECO:0000256" key="14">
    <source>
        <dbReference type="RuleBase" id="RU361205"/>
    </source>
</evidence>
<keyword evidence="8 14" id="KW-0808">Transferase</keyword>
<evidence type="ECO:0000256" key="13">
    <source>
        <dbReference type="ARBA" id="ARBA00053449"/>
    </source>
</evidence>
<comment type="catalytic activity">
    <reaction evidence="1">
        <text>(7,8-dihydropterin-6-yl)methyl diphosphate + 4-aminobenzoate = 7,8-dihydropteroate + diphosphate</text>
        <dbReference type="Rhea" id="RHEA:19949"/>
        <dbReference type="ChEBI" id="CHEBI:17836"/>
        <dbReference type="ChEBI" id="CHEBI:17839"/>
        <dbReference type="ChEBI" id="CHEBI:33019"/>
        <dbReference type="ChEBI" id="CHEBI:72950"/>
        <dbReference type="EC" id="2.5.1.15"/>
    </reaction>
</comment>
<comment type="pathway">
    <text evidence="3 14">Cofactor biosynthesis; tetrahydrofolate biosynthesis; 7,8-dihydrofolate from 2-amino-4-hydroxy-6-hydroxymethyl-7,8-dihydropteridine diphosphate and 4-aminobenzoate: step 1/2.</text>
</comment>
<evidence type="ECO:0000256" key="5">
    <source>
        <dbReference type="ARBA" id="ARBA00011738"/>
    </source>
</evidence>
<dbReference type="STRING" id="1117707.VQ7734_01015"/>
<keyword evidence="17" id="KW-1185">Reference proteome</keyword>
<dbReference type="PROSITE" id="PS00792">
    <property type="entry name" value="DHPS_1"/>
    <property type="match status" value="1"/>
</dbReference>
<dbReference type="UniPathway" id="UPA00077">
    <property type="reaction ID" value="UER00156"/>
</dbReference>
<dbReference type="GO" id="GO:0005829">
    <property type="term" value="C:cytosol"/>
    <property type="evidence" value="ECO:0007669"/>
    <property type="project" value="TreeGrafter"/>
</dbReference>
<dbReference type="RefSeq" id="WP_073580191.1">
    <property type="nucleotide sequence ID" value="NZ_AP024897.1"/>
</dbReference>
<dbReference type="PANTHER" id="PTHR20941:SF1">
    <property type="entry name" value="FOLIC ACID SYNTHESIS PROTEIN FOL1"/>
    <property type="match status" value="1"/>
</dbReference>
<protein>
    <recommendedName>
        <fullName evidence="7 14">Dihydropteroate synthase</fullName>
        <shortName evidence="14">DHPS</shortName>
        <ecNumber evidence="6 14">2.5.1.15</ecNumber>
    </recommendedName>
    <alternativeName>
        <fullName evidence="12 14">Dihydropteroate pyrophosphorylase</fullName>
    </alternativeName>
</protein>
<gene>
    <name evidence="16" type="primary">folP</name>
    <name evidence="16" type="ORF">VQ7734_01015</name>
</gene>
<keyword evidence="10 14" id="KW-0460">Magnesium</keyword>
<dbReference type="InterPro" id="IPR011005">
    <property type="entry name" value="Dihydropteroate_synth-like_sf"/>
</dbReference>
<dbReference type="CDD" id="cd00739">
    <property type="entry name" value="DHPS"/>
    <property type="match status" value="1"/>
</dbReference>
<name>A0A1M7YRP4_9VIBR</name>
<evidence type="ECO:0000256" key="6">
    <source>
        <dbReference type="ARBA" id="ARBA00012458"/>
    </source>
</evidence>
<dbReference type="GO" id="GO:0004156">
    <property type="term" value="F:dihydropteroate synthase activity"/>
    <property type="evidence" value="ECO:0007669"/>
    <property type="project" value="UniProtKB-EC"/>
</dbReference>
<organism evidence="16 17">
    <name type="scientific">Vibrio quintilis</name>
    <dbReference type="NCBI Taxonomy" id="1117707"/>
    <lineage>
        <taxon>Bacteria</taxon>
        <taxon>Pseudomonadati</taxon>
        <taxon>Pseudomonadota</taxon>
        <taxon>Gammaproteobacteria</taxon>
        <taxon>Vibrionales</taxon>
        <taxon>Vibrionaceae</taxon>
        <taxon>Vibrio</taxon>
    </lineage>
</organism>
<evidence type="ECO:0000256" key="10">
    <source>
        <dbReference type="ARBA" id="ARBA00022842"/>
    </source>
</evidence>
<dbReference type="Proteomes" id="UP000184600">
    <property type="component" value="Unassembled WGS sequence"/>
</dbReference>
<evidence type="ECO:0000256" key="1">
    <source>
        <dbReference type="ARBA" id="ARBA00000012"/>
    </source>
</evidence>
<dbReference type="GO" id="GO:0046654">
    <property type="term" value="P:tetrahydrofolate biosynthetic process"/>
    <property type="evidence" value="ECO:0007669"/>
    <property type="project" value="UniProtKB-UniPathway"/>
</dbReference>
<dbReference type="OrthoDB" id="9811744at2"/>
<dbReference type="PROSITE" id="PS00793">
    <property type="entry name" value="DHPS_2"/>
    <property type="match status" value="1"/>
</dbReference>
<comment type="function">
    <text evidence="13 14">Catalyzes the condensation of para-aminobenzoate (pABA) with 6-hydroxymethyl-7,8-dihydropterin diphosphate (DHPt-PP) to form 7,8-dihydropteroate (H2Pte), the immediate precursor of folate derivatives.</text>
</comment>
<keyword evidence="11 14" id="KW-0289">Folate biosynthesis</keyword>
<evidence type="ECO:0000256" key="2">
    <source>
        <dbReference type="ARBA" id="ARBA00001946"/>
    </source>
</evidence>
<dbReference type="EMBL" id="FRFG01000013">
    <property type="protein sequence ID" value="SHO55294.1"/>
    <property type="molecule type" value="Genomic_DNA"/>
</dbReference>
<dbReference type="InterPro" id="IPR006390">
    <property type="entry name" value="DHP_synth_dom"/>
</dbReference>
<evidence type="ECO:0000259" key="15">
    <source>
        <dbReference type="PROSITE" id="PS50972"/>
    </source>
</evidence>
<dbReference type="GO" id="GO:0046656">
    <property type="term" value="P:folic acid biosynthetic process"/>
    <property type="evidence" value="ECO:0007669"/>
    <property type="project" value="UniProtKB-KW"/>
</dbReference>
<dbReference type="InterPro" id="IPR045031">
    <property type="entry name" value="DHP_synth-like"/>
</dbReference>
<dbReference type="Gene3D" id="3.20.20.20">
    <property type="entry name" value="Dihydropteroate synthase-like"/>
    <property type="match status" value="1"/>
</dbReference>
<evidence type="ECO:0000256" key="4">
    <source>
        <dbReference type="ARBA" id="ARBA00009503"/>
    </source>
</evidence>
<dbReference type="NCBIfam" id="TIGR01496">
    <property type="entry name" value="DHPS"/>
    <property type="match status" value="1"/>
</dbReference>
<evidence type="ECO:0000256" key="12">
    <source>
        <dbReference type="ARBA" id="ARBA00030193"/>
    </source>
</evidence>
<comment type="similarity">
    <text evidence="4 14">Belongs to the DHPS family.</text>
</comment>
<dbReference type="InterPro" id="IPR000489">
    <property type="entry name" value="Pterin-binding_dom"/>
</dbReference>
<proteinExistence type="inferred from homology"/>
<keyword evidence="9 14" id="KW-0479">Metal-binding</keyword>
<evidence type="ECO:0000313" key="16">
    <source>
        <dbReference type="EMBL" id="SHO55294.1"/>
    </source>
</evidence>
<comment type="subunit">
    <text evidence="5">Homodimer.</text>
</comment>
<evidence type="ECO:0000256" key="7">
    <source>
        <dbReference type="ARBA" id="ARBA00016919"/>
    </source>
</evidence>
<dbReference type="GO" id="GO:0046872">
    <property type="term" value="F:metal ion binding"/>
    <property type="evidence" value="ECO:0007669"/>
    <property type="project" value="UniProtKB-KW"/>
</dbReference>
<reference evidence="17" key="1">
    <citation type="submission" date="2016-12" db="EMBL/GenBank/DDBJ databases">
        <authorList>
            <person name="Rodrigo-Torres L."/>
            <person name="Arahal R.D."/>
            <person name="Lucena T."/>
        </authorList>
    </citation>
    <scope>NUCLEOTIDE SEQUENCE [LARGE SCALE GENOMIC DNA]</scope>
</reference>
<comment type="cofactor">
    <cofactor evidence="2 14">
        <name>Mg(2+)</name>
        <dbReference type="ChEBI" id="CHEBI:18420"/>
    </cofactor>
</comment>
<dbReference type="SUPFAM" id="SSF51717">
    <property type="entry name" value="Dihydropteroate synthetase-like"/>
    <property type="match status" value="1"/>
</dbReference>
<dbReference type="AlphaFoldDB" id="A0A1M7YRP4"/>
<feature type="domain" description="Pterin-binding" evidence="15">
    <location>
        <begin position="15"/>
        <end position="268"/>
    </location>
</feature>
<dbReference type="EC" id="2.5.1.15" evidence="6 14"/>
<evidence type="ECO:0000256" key="9">
    <source>
        <dbReference type="ARBA" id="ARBA00022723"/>
    </source>
</evidence>
<evidence type="ECO:0000313" key="17">
    <source>
        <dbReference type="Proteomes" id="UP000184600"/>
    </source>
</evidence>